<evidence type="ECO:0008006" key="5">
    <source>
        <dbReference type="Google" id="ProtNLM"/>
    </source>
</evidence>
<keyword evidence="4" id="KW-1185">Reference proteome</keyword>
<protein>
    <recommendedName>
        <fullName evidence="5">Tyr recombinase domain-containing protein</fullName>
    </recommendedName>
</protein>
<feature type="compositionally biased region" description="Gly residues" evidence="2">
    <location>
        <begin position="29"/>
        <end position="59"/>
    </location>
</feature>
<dbReference type="STRING" id="76728.AQ490_15485"/>
<dbReference type="AlphaFoldDB" id="A0A0T6LXB6"/>
<accession>A0A0T6LXB6</accession>
<keyword evidence="1" id="KW-0233">DNA recombination</keyword>
<dbReference type="GO" id="GO:0003677">
    <property type="term" value="F:DNA binding"/>
    <property type="evidence" value="ECO:0007669"/>
    <property type="project" value="InterPro"/>
</dbReference>
<feature type="compositionally biased region" description="Low complexity" evidence="2">
    <location>
        <begin position="8"/>
        <end position="18"/>
    </location>
</feature>
<reference evidence="3 4" key="1">
    <citation type="submission" date="2015-10" db="EMBL/GenBank/DDBJ databases">
        <title>Draft genome sequence of pyrrolomycin-producing Streptomyces vitaminophilus.</title>
        <authorList>
            <person name="Graham D.E."/>
            <person name="Mahan K.M."/>
            <person name="Klingeman D.M."/>
            <person name="Hettich R.L."/>
            <person name="Parry R.J."/>
        </authorList>
    </citation>
    <scope>NUCLEOTIDE SEQUENCE [LARGE SCALE GENOMIC DNA]</scope>
    <source>
        <strain evidence="3 4">ATCC 31673</strain>
    </source>
</reference>
<gene>
    <name evidence="3" type="ORF">AQ490_15485</name>
</gene>
<dbReference type="GO" id="GO:0006310">
    <property type="term" value="P:DNA recombination"/>
    <property type="evidence" value="ECO:0007669"/>
    <property type="project" value="UniProtKB-KW"/>
</dbReference>
<evidence type="ECO:0000256" key="2">
    <source>
        <dbReference type="SAM" id="MobiDB-lite"/>
    </source>
</evidence>
<dbReference type="InterPro" id="IPR013762">
    <property type="entry name" value="Integrase-like_cat_sf"/>
</dbReference>
<dbReference type="eggNOG" id="COG0582">
    <property type="taxonomic scope" value="Bacteria"/>
</dbReference>
<comment type="caution">
    <text evidence="3">The sequence shown here is derived from an EMBL/GenBank/DDBJ whole genome shotgun (WGS) entry which is preliminary data.</text>
</comment>
<evidence type="ECO:0000256" key="1">
    <source>
        <dbReference type="ARBA" id="ARBA00023172"/>
    </source>
</evidence>
<proteinExistence type="predicted"/>
<dbReference type="Gene3D" id="1.10.443.10">
    <property type="entry name" value="Intergrase catalytic core"/>
    <property type="match status" value="1"/>
</dbReference>
<evidence type="ECO:0000313" key="4">
    <source>
        <dbReference type="Proteomes" id="UP000050867"/>
    </source>
</evidence>
<name>A0A0T6LXB6_WENVI</name>
<sequence length="370" mass="38523">MTRFSGVRGDSPGSSGPAGPRGPRRDGADGTGGAADTGGGGINGGSGGPGGRGGPGDAGGPRDAGLAELDRVVGELVERPGVSGARARQLRWVAGEIRRASGHREFPAGAGASLAALLDSPAVTAYLALARRGELRTRVVPDPARVSDASMRVRADCLELVAGAAGLPPPPAQRPVAPDPRPVVPSRQRSLLRRHLADQAGHRDADAGRVRLLALVGVVLDTGARAGELCALRVDDLADDLTTVRIVRRPQARSVSPPVTEVLPLSAPSRAALRHWLPAREELVAGLQGAKTALWVSVRSNHAGVLDEDGRASRRPAGMPLMPRGLARAYTRAVVRLNAEMAGRAGWEPLPYRLEQLRRAVLQDPRTSPP</sequence>
<feature type="compositionally biased region" description="Pro residues" evidence="2">
    <location>
        <begin position="167"/>
        <end position="183"/>
    </location>
</feature>
<feature type="region of interest" description="Disordered" evidence="2">
    <location>
        <begin position="1"/>
        <end position="64"/>
    </location>
</feature>
<dbReference type="Proteomes" id="UP000050867">
    <property type="component" value="Unassembled WGS sequence"/>
</dbReference>
<organism evidence="3 4">
    <name type="scientific">Wenjunlia vitaminophila</name>
    <name type="common">Streptomyces vitaminophilus</name>
    <dbReference type="NCBI Taxonomy" id="76728"/>
    <lineage>
        <taxon>Bacteria</taxon>
        <taxon>Bacillati</taxon>
        <taxon>Actinomycetota</taxon>
        <taxon>Actinomycetes</taxon>
        <taxon>Kitasatosporales</taxon>
        <taxon>Streptomycetaceae</taxon>
        <taxon>Wenjunlia</taxon>
    </lineage>
</organism>
<dbReference type="GO" id="GO:0015074">
    <property type="term" value="P:DNA integration"/>
    <property type="evidence" value="ECO:0007669"/>
    <property type="project" value="InterPro"/>
</dbReference>
<dbReference type="EMBL" id="LLZU01000005">
    <property type="protein sequence ID" value="KRV50482.1"/>
    <property type="molecule type" value="Genomic_DNA"/>
</dbReference>
<dbReference type="InterPro" id="IPR011010">
    <property type="entry name" value="DNA_brk_join_enz"/>
</dbReference>
<evidence type="ECO:0000313" key="3">
    <source>
        <dbReference type="EMBL" id="KRV50482.1"/>
    </source>
</evidence>
<dbReference type="SUPFAM" id="SSF56349">
    <property type="entry name" value="DNA breaking-rejoining enzymes"/>
    <property type="match status" value="1"/>
</dbReference>
<feature type="region of interest" description="Disordered" evidence="2">
    <location>
        <begin position="164"/>
        <end position="184"/>
    </location>
</feature>